<dbReference type="PANTHER" id="PTHR28200">
    <property type="entry name" value="DASH COMPLEX SUBUNIT ASK1"/>
    <property type="match status" value="1"/>
</dbReference>
<dbReference type="GO" id="GO:0008608">
    <property type="term" value="P:attachment of spindle microtubules to kinetochore"/>
    <property type="evidence" value="ECO:0007669"/>
    <property type="project" value="InterPro"/>
</dbReference>
<dbReference type="AlphaFoldDB" id="A0A9P5P509"/>
<feature type="compositionally biased region" description="Low complexity" evidence="16">
    <location>
        <begin position="244"/>
        <end position="259"/>
    </location>
</feature>
<accession>A0A9P5P509</accession>
<feature type="compositionally biased region" description="Acidic residues" evidence="16">
    <location>
        <begin position="323"/>
        <end position="333"/>
    </location>
</feature>
<comment type="subcellular location">
    <subcellularLocation>
        <location evidence="3">Chromosome</location>
        <location evidence="3">Centromere</location>
        <location evidence="3">Kinetochore</location>
    </subcellularLocation>
    <subcellularLocation>
        <location evidence="2">Cytoplasm</location>
        <location evidence="2">Cytoskeleton</location>
        <location evidence="2">Spindle</location>
    </subcellularLocation>
    <subcellularLocation>
        <location evidence="1">Nucleus</location>
    </subcellularLocation>
</comment>
<feature type="compositionally biased region" description="Acidic residues" evidence="16">
    <location>
        <begin position="528"/>
        <end position="542"/>
    </location>
</feature>
<dbReference type="GO" id="GO:0005874">
    <property type="term" value="C:microtubule"/>
    <property type="evidence" value="ECO:0007669"/>
    <property type="project" value="UniProtKB-KW"/>
</dbReference>
<evidence type="ECO:0000313" key="18">
    <source>
        <dbReference type="Proteomes" id="UP000772434"/>
    </source>
</evidence>
<feature type="compositionally biased region" description="Basic and acidic residues" evidence="16">
    <location>
        <begin position="213"/>
        <end position="232"/>
    </location>
</feature>
<dbReference type="Proteomes" id="UP000772434">
    <property type="component" value="Unassembled WGS sequence"/>
</dbReference>
<keyword evidence="11" id="KW-0995">Kinetochore</keyword>
<keyword evidence="9" id="KW-0493">Microtubule</keyword>
<evidence type="ECO:0000256" key="10">
    <source>
        <dbReference type="ARBA" id="ARBA00022776"/>
    </source>
</evidence>
<keyword evidence="13" id="KW-0539">Nucleus</keyword>
<proteinExistence type="inferred from homology"/>
<feature type="compositionally biased region" description="Low complexity" evidence="16">
    <location>
        <begin position="391"/>
        <end position="402"/>
    </location>
</feature>
<evidence type="ECO:0000256" key="8">
    <source>
        <dbReference type="ARBA" id="ARBA00022618"/>
    </source>
</evidence>
<evidence type="ECO:0000256" key="6">
    <source>
        <dbReference type="ARBA" id="ARBA00022454"/>
    </source>
</evidence>
<organism evidence="17 18">
    <name type="scientific">Rhodocollybia butyracea</name>
    <dbReference type="NCBI Taxonomy" id="206335"/>
    <lineage>
        <taxon>Eukaryota</taxon>
        <taxon>Fungi</taxon>
        <taxon>Dikarya</taxon>
        <taxon>Basidiomycota</taxon>
        <taxon>Agaricomycotina</taxon>
        <taxon>Agaricomycetes</taxon>
        <taxon>Agaricomycetidae</taxon>
        <taxon>Agaricales</taxon>
        <taxon>Marasmiineae</taxon>
        <taxon>Omphalotaceae</taxon>
        <taxon>Rhodocollybia</taxon>
    </lineage>
</organism>
<name>A0A9P5P509_9AGAR</name>
<dbReference type="GO" id="GO:0072686">
    <property type="term" value="C:mitotic spindle"/>
    <property type="evidence" value="ECO:0007669"/>
    <property type="project" value="InterPro"/>
</dbReference>
<evidence type="ECO:0000256" key="3">
    <source>
        <dbReference type="ARBA" id="ARBA00004629"/>
    </source>
</evidence>
<feature type="region of interest" description="Disordered" evidence="16">
    <location>
        <begin position="374"/>
        <end position="446"/>
    </location>
</feature>
<reference evidence="17" key="1">
    <citation type="submission" date="2020-11" db="EMBL/GenBank/DDBJ databases">
        <authorList>
            <consortium name="DOE Joint Genome Institute"/>
            <person name="Ahrendt S."/>
            <person name="Riley R."/>
            <person name="Andreopoulos W."/>
            <person name="Labutti K."/>
            <person name="Pangilinan J."/>
            <person name="Ruiz-Duenas F.J."/>
            <person name="Barrasa J.M."/>
            <person name="Sanchez-Garcia M."/>
            <person name="Camarero S."/>
            <person name="Miyauchi S."/>
            <person name="Serrano A."/>
            <person name="Linde D."/>
            <person name="Babiker R."/>
            <person name="Drula E."/>
            <person name="Ayuso-Fernandez I."/>
            <person name="Pacheco R."/>
            <person name="Padilla G."/>
            <person name="Ferreira P."/>
            <person name="Barriuso J."/>
            <person name="Kellner H."/>
            <person name="Castanera R."/>
            <person name="Alfaro M."/>
            <person name="Ramirez L."/>
            <person name="Pisabarro A.G."/>
            <person name="Kuo A."/>
            <person name="Tritt A."/>
            <person name="Lipzen A."/>
            <person name="He G."/>
            <person name="Yan M."/>
            <person name="Ng V."/>
            <person name="Cullen D."/>
            <person name="Martin F."/>
            <person name="Rosso M.-N."/>
            <person name="Henrissat B."/>
            <person name="Hibbett D."/>
            <person name="Martinez A.T."/>
            <person name="Grigoriev I.V."/>
        </authorList>
    </citation>
    <scope>NUCLEOTIDE SEQUENCE</scope>
    <source>
        <strain evidence="17">AH 40177</strain>
    </source>
</reference>
<evidence type="ECO:0000256" key="5">
    <source>
        <dbReference type="ARBA" id="ARBA00014520"/>
    </source>
</evidence>
<keyword evidence="15" id="KW-0137">Centromere</keyword>
<dbReference type="PANTHER" id="PTHR28200:SF1">
    <property type="entry name" value="DASH COMPLEX SUBUNIT ASK1"/>
    <property type="match status" value="1"/>
</dbReference>
<evidence type="ECO:0000256" key="4">
    <source>
        <dbReference type="ARBA" id="ARBA00010731"/>
    </source>
</evidence>
<evidence type="ECO:0000256" key="11">
    <source>
        <dbReference type="ARBA" id="ARBA00022838"/>
    </source>
</evidence>
<dbReference type="OrthoDB" id="5573898at2759"/>
<feature type="compositionally biased region" description="Basic and acidic residues" evidence="16">
    <location>
        <begin position="307"/>
        <end position="322"/>
    </location>
</feature>
<feature type="compositionally biased region" description="Polar residues" evidence="16">
    <location>
        <begin position="410"/>
        <end position="424"/>
    </location>
</feature>
<dbReference type="GO" id="GO:0044732">
    <property type="term" value="C:mitotic spindle pole body"/>
    <property type="evidence" value="ECO:0007669"/>
    <property type="project" value="TreeGrafter"/>
</dbReference>
<evidence type="ECO:0000256" key="12">
    <source>
        <dbReference type="ARBA" id="ARBA00023212"/>
    </source>
</evidence>
<comment type="similarity">
    <text evidence="4">Belongs to the DASH complex ASK1 family.</text>
</comment>
<keyword evidence="6" id="KW-0158">Chromosome</keyword>
<evidence type="ECO:0000256" key="2">
    <source>
        <dbReference type="ARBA" id="ARBA00004186"/>
    </source>
</evidence>
<keyword evidence="10" id="KW-0498">Mitosis</keyword>
<dbReference type="Pfam" id="PF08655">
    <property type="entry name" value="DASH_Ask1"/>
    <property type="match status" value="1"/>
</dbReference>
<keyword evidence="12" id="KW-0206">Cytoskeleton</keyword>
<evidence type="ECO:0000256" key="1">
    <source>
        <dbReference type="ARBA" id="ARBA00004123"/>
    </source>
</evidence>
<evidence type="ECO:0000256" key="7">
    <source>
        <dbReference type="ARBA" id="ARBA00022490"/>
    </source>
</evidence>
<evidence type="ECO:0000256" key="15">
    <source>
        <dbReference type="ARBA" id="ARBA00023328"/>
    </source>
</evidence>
<protein>
    <recommendedName>
        <fullName evidence="5">DASH complex subunit ASK1</fullName>
    </recommendedName>
</protein>
<keyword evidence="14" id="KW-0131">Cell cycle</keyword>
<dbReference type="InterPro" id="IPR013964">
    <property type="entry name" value="DASH_Ask1"/>
</dbReference>
<feature type="region of interest" description="Disordered" evidence="16">
    <location>
        <begin position="109"/>
        <end position="156"/>
    </location>
</feature>
<feature type="compositionally biased region" description="Polar residues" evidence="16">
    <location>
        <begin position="198"/>
        <end position="208"/>
    </location>
</feature>
<evidence type="ECO:0000256" key="13">
    <source>
        <dbReference type="ARBA" id="ARBA00023242"/>
    </source>
</evidence>
<feature type="region of interest" description="Disordered" evidence="16">
    <location>
        <begin position="198"/>
        <end position="348"/>
    </location>
</feature>
<sequence>MPDNRKPVSPNPPRWTPQNPETMQLPGVDSSASPQDQIEQIEQQITLKLQNIDENFSKIHNVLSTRILPAVKRFAVGTEPVREAAKFWVSFYEQAAQIRIPTYEDYATVNESSSEQQESAGTSQTEMESSAADDYNEHDHSIASTESSFAPGKAAFSSTPAADRLAHALHPSDEPSWSASLESPLVRLDREIKNFSQDAVETESSFAPTPTRYRHEERSQRSIDKGKSREQPEPLLRNLLRQNVSTSAPTTAPSVSVSPLRPRTKGKTPILKDMNPFLPPGAQPSKWNGIVDLRDASTMTPQHSKRFREPASYKKFASPEKATDDDDDSDDSWDGLPPGMSPPVLLSPARPIKFKLGQTPKKAAAARITKDIVADIQGRAGGTKPARGLFPSAGESDSSSSMPSPPSLSRYNLSASTGTDSSLESMMRQVGLRDPIPGQPSRYDGRYDYSITRESLPLPRLSANLGSSSLTPNAIKINEDEFLTPTAQQFQNDYYDDDDDDDDDVINNTAHPSAAFLMASQSRRPLGEEDDSFDDDDSMVEGDEPFNQNDLIAASAGDPNILIPVHPFARGVSIEDDSFDDSFDNDVGQMNPDGMGMMSEETLFGVPPAQREQRIGMSTGRQLMMHGGDLLDTEQLTDDIGKAAETPTPAVWNRRG</sequence>
<keyword evidence="18" id="KW-1185">Reference proteome</keyword>
<keyword evidence="7" id="KW-0963">Cytoplasm</keyword>
<evidence type="ECO:0000256" key="14">
    <source>
        <dbReference type="ARBA" id="ARBA00023306"/>
    </source>
</evidence>
<gene>
    <name evidence="17" type="ORF">BDP27DRAFT_1437061</name>
</gene>
<evidence type="ECO:0000256" key="16">
    <source>
        <dbReference type="SAM" id="MobiDB-lite"/>
    </source>
</evidence>
<feature type="compositionally biased region" description="Polar residues" evidence="16">
    <location>
        <begin position="109"/>
        <end position="128"/>
    </location>
</feature>
<comment type="caution">
    <text evidence="17">The sequence shown here is derived from an EMBL/GenBank/DDBJ whole genome shotgun (WGS) entry which is preliminary data.</text>
</comment>
<feature type="region of interest" description="Disordered" evidence="16">
    <location>
        <begin position="1"/>
        <end position="37"/>
    </location>
</feature>
<evidence type="ECO:0000256" key="9">
    <source>
        <dbReference type="ARBA" id="ARBA00022701"/>
    </source>
</evidence>
<dbReference type="EMBL" id="JADNRY010000757">
    <property type="protein sequence ID" value="KAF9027796.1"/>
    <property type="molecule type" value="Genomic_DNA"/>
</dbReference>
<dbReference type="GO" id="GO:0042729">
    <property type="term" value="C:DASH complex"/>
    <property type="evidence" value="ECO:0007669"/>
    <property type="project" value="InterPro"/>
</dbReference>
<evidence type="ECO:0000313" key="17">
    <source>
        <dbReference type="EMBL" id="KAF9027796.1"/>
    </source>
</evidence>
<keyword evidence="8" id="KW-0132">Cell division</keyword>
<dbReference type="GO" id="GO:0051301">
    <property type="term" value="P:cell division"/>
    <property type="evidence" value="ECO:0007669"/>
    <property type="project" value="UniProtKB-KW"/>
</dbReference>
<feature type="region of interest" description="Disordered" evidence="16">
    <location>
        <begin position="519"/>
        <end position="542"/>
    </location>
</feature>